<reference evidence="2" key="1">
    <citation type="submission" date="2018-05" db="EMBL/GenBank/DDBJ databases">
        <authorList>
            <person name="Lanie J.A."/>
            <person name="Ng W.-L."/>
            <person name="Kazmierczak K.M."/>
            <person name="Andrzejewski T.M."/>
            <person name="Davidsen T.M."/>
            <person name="Wayne K.J."/>
            <person name="Tettelin H."/>
            <person name="Glass J.I."/>
            <person name="Rusch D."/>
            <person name="Podicherti R."/>
            <person name="Tsui H.-C.T."/>
            <person name="Winkler M.E."/>
        </authorList>
    </citation>
    <scope>NUCLEOTIDE SEQUENCE</scope>
</reference>
<feature type="domain" description="DUF4007" evidence="1">
    <location>
        <begin position="15"/>
        <end position="131"/>
    </location>
</feature>
<organism evidence="2">
    <name type="scientific">marine metagenome</name>
    <dbReference type="NCBI Taxonomy" id="408172"/>
    <lineage>
        <taxon>unclassified sequences</taxon>
        <taxon>metagenomes</taxon>
        <taxon>ecological metagenomes</taxon>
    </lineage>
</organism>
<name>A0A382N8J2_9ZZZZ</name>
<feature type="non-terminal residue" evidence="2">
    <location>
        <position position="133"/>
    </location>
</feature>
<dbReference type="EMBL" id="UINC01098498">
    <property type="protein sequence ID" value="SVC57060.1"/>
    <property type="molecule type" value="Genomic_DNA"/>
</dbReference>
<proteinExistence type="predicted"/>
<dbReference type="InterPro" id="IPR025248">
    <property type="entry name" value="DUF4007"/>
</dbReference>
<accession>A0A382N8J2</accession>
<dbReference type="Pfam" id="PF13182">
    <property type="entry name" value="DUF4007"/>
    <property type="match status" value="1"/>
</dbReference>
<dbReference type="AlphaFoldDB" id="A0A382N8J2"/>
<sequence length="133" mass="15262">MARNKLDDNQYTPSFSGHETFPLKYGWLKKVYDAVASREIHNGSDENPNLFKSDEAIAIFGVGKNMVISMKHWALSTGIILEEKKGKSIISVSDLGHFLFGKDGRDPYMENPNTLWLLHWILTRNPKKTLNYY</sequence>
<evidence type="ECO:0000259" key="1">
    <source>
        <dbReference type="Pfam" id="PF13182"/>
    </source>
</evidence>
<evidence type="ECO:0000313" key="2">
    <source>
        <dbReference type="EMBL" id="SVC57060.1"/>
    </source>
</evidence>
<gene>
    <name evidence="2" type="ORF">METZ01_LOCUS309914</name>
</gene>
<protein>
    <recommendedName>
        <fullName evidence="1">DUF4007 domain-containing protein</fullName>
    </recommendedName>
</protein>